<name>A0A6S6QQ36_9HYPH</name>
<sequence length="109" mass="11658">MTVQQHARKGQLGGEQSVFGSGFNKPRTNLRALLDESPQFIAGYGAQFVSGFRTRENHLNSNPDLEGALTAAVYAGDKQGDTQLHDGGPFGPRSLTQSTVPADIAKKKT</sequence>
<dbReference type="AlphaFoldDB" id="A0A6S6QQ36"/>
<feature type="region of interest" description="Disordered" evidence="1">
    <location>
        <begin position="1"/>
        <end position="25"/>
    </location>
</feature>
<feature type="region of interest" description="Disordered" evidence="1">
    <location>
        <begin position="79"/>
        <end position="109"/>
    </location>
</feature>
<gene>
    <name evidence="2" type="ORF">IZ6_08020</name>
</gene>
<dbReference type="Proteomes" id="UP000515317">
    <property type="component" value="Chromosome"/>
</dbReference>
<evidence type="ECO:0000256" key="1">
    <source>
        <dbReference type="SAM" id="MobiDB-lite"/>
    </source>
</evidence>
<evidence type="ECO:0000313" key="3">
    <source>
        <dbReference type="Proteomes" id="UP000515317"/>
    </source>
</evidence>
<organism evidence="2 3">
    <name type="scientific">Terrihabitans soli</name>
    <dbReference type="NCBI Taxonomy" id="708113"/>
    <lineage>
        <taxon>Bacteria</taxon>
        <taxon>Pseudomonadati</taxon>
        <taxon>Pseudomonadota</taxon>
        <taxon>Alphaproteobacteria</taxon>
        <taxon>Hyphomicrobiales</taxon>
        <taxon>Terrihabitans</taxon>
    </lineage>
</organism>
<dbReference type="KEGG" id="tso:IZ6_08020"/>
<dbReference type="EMBL" id="AP023361">
    <property type="protein sequence ID" value="BCJ90067.1"/>
    <property type="molecule type" value="Genomic_DNA"/>
</dbReference>
<keyword evidence="3" id="KW-1185">Reference proteome</keyword>
<reference evidence="2 3" key="1">
    <citation type="submission" date="2020-08" db="EMBL/GenBank/DDBJ databases">
        <title>Genome sequence of Rhizobiales bacterium strain IZ6.</title>
        <authorList>
            <person name="Nakai R."/>
            <person name="Naganuma T."/>
        </authorList>
    </citation>
    <scope>NUCLEOTIDE SEQUENCE [LARGE SCALE GENOMIC DNA]</scope>
    <source>
        <strain evidence="2 3">IZ6</strain>
    </source>
</reference>
<proteinExistence type="predicted"/>
<protein>
    <submittedName>
        <fullName evidence="2">Uncharacterized protein</fullName>
    </submittedName>
</protein>
<evidence type="ECO:0000313" key="2">
    <source>
        <dbReference type="EMBL" id="BCJ90067.1"/>
    </source>
</evidence>
<accession>A0A6S6QQ36</accession>